<evidence type="ECO:0000313" key="1">
    <source>
        <dbReference type="EMBL" id="SNR88318.1"/>
    </source>
</evidence>
<dbReference type="SUPFAM" id="SSF103196">
    <property type="entry name" value="Roadblock/LC7 domain"/>
    <property type="match status" value="1"/>
</dbReference>
<gene>
    <name evidence="1" type="ORF">SAMN06265340_11332</name>
</gene>
<dbReference type="Gene3D" id="3.30.450.30">
    <property type="entry name" value="Dynein light chain 2a, cytoplasmic"/>
    <property type="match status" value="1"/>
</dbReference>
<dbReference type="OrthoDB" id="15287at2"/>
<organism evidence="1 2">
    <name type="scientific">Desulfurobacterium atlanticum</name>
    <dbReference type="NCBI Taxonomy" id="240169"/>
    <lineage>
        <taxon>Bacteria</taxon>
        <taxon>Pseudomonadati</taxon>
        <taxon>Aquificota</taxon>
        <taxon>Aquificia</taxon>
        <taxon>Desulfurobacteriales</taxon>
        <taxon>Desulfurobacteriaceae</taxon>
        <taxon>Desulfurobacterium</taxon>
    </lineage>
</organism>
<protein>
    <submittedName>
        <fullName evidence="1">Predicted regulator of Ras-like GTPase activity, Roadblock/LC7/MglB family</fullName>
    </submittedName>
</protein>
<accession>A0A238ZZM9</accession>
<proteinExistence type="predicted"/>
<dbReference type="EMBL" id="FZOB01000013">
    <property type="protein sequence ID" value="SNR88318.1"/>
    <property type="molecule type" value="Genomic_DNA"/>
</dbReference>
<name>A0A238ZZM9_9BACT</name>
<evidence type="ECO:0000313" key="2">
    <source>
        <dbReference type="Proteomes" id="UP000198405"/>
    </source>
</evidence>
<dbReference type="Proteomes" id="UP000198405">
    <property type="component" value="Unassembled WGS sequence"/>
</dbReference>
<keyword evidence="2" id="KW-1185">Reference proteome</keyword>
<dbReference type="RefSeq" id="WP_089323554.1">
    <property type="nucleotide sequence ID" value="NZ_FZOB01000013.1"/>
</dbReference>
<sequence>MKDILKKIARESEEILALAIVDEEGLIISQYSKPNINFDIEEMASLIITPSMRLAEALSDVNSEEKLEEMVVFLTNTIVILYKLAYETYLVAALKKTPLYGKVRFIVRKNLVTLKETL</sequence>
<dbReference type="AlphaFoldDB" id="A0A238ZZM9"/>
<reference evidence="2" key="1">
    <citation type="submission" date="2017-06" db="EMBL/GenBank/DDBJ databases">
        <authorList>
            <person name="Varghese N."/>
            <person name="Submissions S."/>
        </authorList>
    </citation>
    <scope>NUCLEOTIDE SEQUENCE [LARGE SCALE GENOMIC DNA]</scope>
    <source>
        <strain evidence="2">DSM 15668</strain>
    </source>
</reference>